<dbReference type="SUPFAM" id="SSF52540">
    <property type="entry name" value="P-loop containing nucleoside triphosphate hydrolases"/>
    <property type="match status" value="1"/>
</dbReference>
<feature type="non-terminal residue" evidence="6">
    <location>
        <position position="294"/>
    </location>
</feature>
<evidence type="ECO:0000256" key="3">
    <source>
        <dbReference type="ARBA" id="ARBA00022840"/>
    </source>
</evidence>
<dbReference type="Pfam" id="PF05157">
    <property type="entry name" value="MshEN"/>
    <property type="match status" value="1"/>
</dbReference>
<keyword evidence="2" id="KW-0547">Nucleotide-binding</keyword>
<dbReference type="Pfam" id="PF00437">
    <property type="entry name" value="T2SSE"/>
    <property type="match status" value="1"/>
</dbReference>
<name>A0A0G0Z4A0_9BACT</name>
<keyword evidence="3" id="KW-0067">ATP-binding</keyword>
<comment type="similarity">
    <text evidence="1">Belongs to the GSP E family.</text>
</comment>
<dbReference type="InterPro" id="IPR037257">
    <property type="entry name" value="T2SS_E_N_sf"/>
</dbReference>
<evidence type="ECO:0000259" key="4">
    <source>
        <dbReference type="Pfam" id="PF00437"/>
    </source>
</evidence>
<organism evidence="6 7">
    <name type="scientific">Candidatus Azambacteria bacterium GW2011_GWB1_42_17</name>
    <dbReference type="NCBI Taxonomy" id="1618615"/>
    <lineage>
        <taxon>Bacteria</taxon>
        <taxon>Candidatus Azamiibacteriota</taxon>
    </lineage>
</organism>
<sequence length="294" mass="33255">MINLPPDKLKEILIKQGFVNSETFDSLETEAKRKRQNLTDVLVSQGIVNKEYLYLLFAKSLGVERVNLGTVKIDESILHSLSEDTAMRRRVIVFGKEPDGTFQVAMEDPTDLETIDFLQLRLGGPIKPYLATDEDLNRGFSLYEAKLTKDFKKIIEESIKESLRSKAKGDLEEAAADLPVVAIVDNLLAYAYSSRASDIHFEVLDDIILIRYRVDGVLHEIIRMSKEIHPAVVARIKILSSLRVDEHTHPQDGRFRYKIGEGIVDVRVSVIPTFYGEKVELRLLAAAQKPLSFT</sequence>
<dbReference type="PANTHER" id="PTHR30258">
    <property type="entry name" value="TYPE II SECRETION SYSTEM PROTEIN GSPE-RELATED"/>
    <property type="match status" value="1"/>
</dbReference>
<dbReference type="GO" id="GO:0005886">
    <property type="term" value="C:plasma membrane"/>
    <property type="evidence" value="ECO:0007669"/>
    <property type="project" value="TreeGrafter"/>
</dbReference>
<feature type="domain" description="Type II secretion system protein GspE N-terminal" evidence="5">
    <location>
        <begin position="61"/>
        <end position="144"/>
    </location>
</feature>
<dbReference type="EMBL" id="LCDB01000032">
    <property type="protein sequence ID" value="KKS43567.1"/>
    <property type="molecule type" value="Genomic_DNA"/>
</dbReference>
<dbReference type="PANTHER" id="PTHR30258:SF3">
    <property type="entry name" value="SLL1921 PROTEIN"/>
    <property type="match status" value="1"/>
</dbReference>
<dbReference type="InterPro" id="IPR027417">
    <property type="entry name" value="P-loop_NTPase"/>
</dbReference>
<dbReference type="Gene3D" id="3.30.300.160">
    <property type="entry name" value="Type II secretion system, protein E, N-terminal domain"/>
    <property type="match status" value="1"/>
</dbReference>
<feature type="domain" description="Bacterial type II secretion system protein E" evidence="4">
    <location>
        <begin position="175"/>
        <end position="291"/>
    </location>
</feature>
<dbReference type="SUPFAM" id="SSF160246">
    <property type="entry name" value="EspE N-terminal domain-like"/>
    <property type="match status" value="1"/>
</dbReference>
<evidence type="ECO:0000256" key="1">
    <source>
        <dbReference type="ARBA" id="ARBA00006611"/>
    </source>
</evidence>
<gene>
    <name evidence="6" type="ORF">UV07_C0032G0001</name>
</gene>
<dbReference type="Gene3D" id="3.30.450.90">
    <property type="match status" value="1"/>
</dbReference>
<evidence type="ECO:0000313" key="7">
    <source>
        <dbReference type="Proteomes" id="UP000033986"/>
    </source>
</evidence>
<dbReference type="GO" id="GO:0005524">
    <property type="term" value="F:ATP binding"/>
    <property type="evidence" value="ECO:0007669"/>
    <property type="project" value="UniProtKB-KW"/>
</dbReference>
<dbReference type="Proteomes" id="UP000033986">
    <property type="component" value="Unassembled WGS sequence"/>
</dbReference>
<dbReference type="AlphaFoldDB" id="A0A0G0Z4A0"/>
<dbReference type="InterPro" id="IPR001482">
    <property type="entry name" value="T2SS/T4SS_dom"/>
</dbReference>
<evidence type="ECO:0000259" key="5">
    <source>
        <dbReference type="Pfam" id="PF05157"/>
    </source>
</evidence>
<protein>
    <submittedName>
        <fullName evidence="6">Type II secretion system protein E</fullName>
    </submittedName>
</protein>
<reference evidence="6 7" key="1">
    <citation type="journal article" date="2015" name="Nature">
        <title>rRNA introns, odd ribosomes, and small enigmatic genomes across a large radiation of phyla.</title>
        <authorList>
            <person name="Brown C.T."/>
            <person name="Hug L.A."/>
            <person name="Thomas B.C."/>
            <person name="Sharon I."/>
            <person name="Castelle C.J."/>
            <person name="Singh A."/>
            <person name="Wilkins M.J."/>
            <person name="Williams K.H."/>
            <person name="Banfield J.F."/>
        </authorList>
    </citation>
    <scope>NUCLEOTIDE SEQUENCE [LARGE SCALE GENOMIC DNA]</scope>
</reference>
<dbReference type="InterPro" id="IPR007831">
    <property type="entry name" value="T2SS_GspE_N"/>
</dbReference>
<comment type="caution">
    <text evidence="6">The sequence shown here is derived from an EMBL/GenBank/DDBJ whole genome shotgun (WGS) entry which is preliminary data.</text>
</comment>
<proteinExistence type="inferred from homology"/>
<evidence type="ECO:0000256" key="2">
    <source>
        <dbReference type="ARBA" id="ARBA00022741"/>
    </source>
</evidence>
<accession>A0A0G0Z4A0</accession>
<dbReference type="GO" id="GO:0016887">
    <property type="term" value="F:ATP hydrolysis activity"/>
    <property type="evidence" value="ECO:0007669"/>
    <property type="project" value="TreeGrafter"/>
</dbReference>
<evidence type="ECO:0000313" key="6">
    <source>
        <dbReference type="EMBL" id="KKS43567.1"/>
    </source>
</evidence>